<dbReference type="RefSeq" id="WP_006070576.1">
    <property type="nucleotide sequence ID" value="NZ_CP018308.1"/>
</dbReference>
<feature type="transmembrane region" description="Helical" evidence="1">
    <location>
        <begin position="44"/>
        <end position="64"/>
    </location>
</feature>
<evidence type="ECO:0000256" key="1">
    <source>
        <dbReference type="SAM" id="Phobius"/>
    </source>
</evidence>
<reference evidence="2" key="2">
    <citation type="journal article" date="2018" name="BMC Genomics">
        <title>Comparative genomic analysis reveals the evolution and environmental adaptation strategies of vibrios.</title>
        <authorList>
            <person name="Lin H."/>
            <person name="Yu M."/>
            <person name="Wang X."/>
            <person name="Zhang X.H."/>
        </authorList>
    </citation>
    <scope>NUCLEOTIDE SEQUENCE</scope>
    <source>
        <strain evidence="2">QT6D1</strain>
    </source>
</reference>
<dbReference type="Proteomes" id="UP000279760">
    <property type="component" value="Chromosome 1"/>
</dbReference>
<keyword evidence="1" id="KW-0812">Transmembrane</keyword>
<keyword evidence="1" id="KW-1133">Transmembrane helix</keyword>
<dbReference type="EMBL" id="CP018308">
    <property type="protein sequence ID" value="ASI90682.1"/>
    <property type="molecule type" value="Genomic_DNA"/>
</dbReference>
<accession>A0A2C9PD32</accession>
<evidence type="ECO:0000313" key="4">
    <source>
        <dbReference type="Proteomes" id="UP000197092"/>
    </source>
</evidence>
<dbReference type="Proteomes" id="UP000197092">
    <property type="component" value="Chromosome 1"/>
</dbReference>
<protein>
    <submittedName>
        <fullName evidence="3">Uncharacterized protein</fullName>
    </submittedName>
</protein>
<organism evidence="3 5">
    <name type="scientific">Vibrio mediterranei</name>
    <dbReference type="NCBI Taxonomy" id="689"/>
    <lineage>
        <taxon>Bacteria</taxon>
        <taxon>Pseudomonadati</taxon>
        <taxon>Pseudomonadota</taxon>
        <taxon>Gammaproteobacteria</taxon>
        <taxon>Vibrionales</taxon>
        <taxon>Vibrionaceae</taxon>
        <taxon>Vibrio</taxon>
    </lineage>
</organism>
<evidence type="ECO:0000313" key="2">
    <source>
        <dbReference type="EMBL" id="ASI90682.1"/>
    </source>
</evidence>
<dbReference type="EMBL" id="CP033577">
    <property type="protein sequence ID" value="AYV22710.1"/>
    <property type="molecule type" value="Genomic_DNA"/>
</dbReference>
<dbReference type="KEGG" id="vsh:BSZ05_13310"/>
<reference evidence="3 5" key="3">
    <citation type="submission" date="2018-11" db="EMBL/GenBank/DDBJ databases">
        <title>Complete Genome Sequence of Vbrio mediterranei 117-T6: a Potential Pathogen Bacteria Isolated from the Conchocelis of Pyropia.</title>
        <authorList>
            <person name="Liu Q."/>
        </authorList>
    </citation>
    <scope>NUCLEOTIDE SEQUENCE [LARGE SCALE GENOMIC DNA]</scope>
    <source>
        <strain evidence="3 5">117-T6</strain>
    </source>
</reference>
<evidence type="ECO:0000313" key="5">
    <source>
        <dbReference type="Proteomes" id="UP000279760"/>
    </source>
</evidence>
<evidence type="ECO:0000313" key="3">
    <source>
        <dbReference type="EMBL" id="AYV22710.1"/>
    </source>
</evidence>
<proteinExistence type="predicted"/>
<keyword evidence="1" id="KW-0472">Membrane</keyword>
<name>A0A2C9PD32_9VIBR</name>
<gene>
    <name evidence="2" type="ORF">BSZ05_13310</name>
    <name evidence="3" type="ORF">ECB94_16275</name>
</gene>
<reference evidence="4" key="1">
    <citation type="submission" date="2016-12" db="EMBL/GenBank/DDBJ databases">
        <title>Comparative genomic analysis reveals the diversity, evolution, and environmental adaptation strategies of the genus Vibrio.</title>
        <authorList>
            <person name="Lin H."/>
            <person name="Wang X."/>
            <person name="Zhang X.-H."/>
        </authorList>
    </citation>
    <scope>NUCLEOTIDE SEQUENCE [LARGE SCALE GENOMIC DNA]</scope>
    <source>
        <strain evidence="4">QT6D1</strain>
    </source>
</reference>
<sequence>MSLRYDEELATYFGDEDMKLDRLLYLLEQTRRYESRLYWMKLKVMIFGIAIPSILSVIAIFVALNH</sequence>
<dbReference type="AlphaFoldDB" id="A0A2C9PD32"/>